<dbReference type="InterPro" id="IPR007358">
    <property type="entry name" value="Nucleoid_associated_NdpA"/>
</dbReference>
<sequence length="363" mass="41702">MSSLIGYLRLFYFHKTETSILNDAGEVLVGNRLADSTISETIETFFYGHADQCNDDQNIQNFRFQNRFSQVIQNTLNSFGSLEDFERHSQLIADKLANSLTNNTMRNNFYLIIFSTEINNRDCLCIFRMEANIGIQVTEEITLNTLERMLPDKKSRLQKAAIIFREETNLFYSENEEAGNERNAIHSKIIDRVDPGISGYFFKNFLDSYRVIDKPESSAQIAIESIVEVSSKYLLNEVSKTDIEEMLRKDLSVQKETSYNSLVGVISSRLDNNKLQADHLDNESLSTKVYEYAKLVNNTVVPTFEAKYRFPPKVKITDSEGKGRISISYFKSLQDQGFVSWGVDEDDENYSILRINNDLIETS</sequence>
<accession>A0A430ACL9</accession>
<evidence type="ECO:0008006" key="3">
    <source>
        <dbReference type="Google" id="ProtNLM"/>
    </source>
</evidence>
<dbReference type="Proteomes" id="UP000287101">
    <property type="component" value="Unassembled WGS sequence"/>
</dbReference>
<dbReference type="AlphaFoldDB" id="A0A430ACL9"/>
<evidence type="ECO:0000313" key="2">
    <source>
        <dbReference type="Proteomes" id="UP000287101"/>
    </source>
</evidence>
<gene>
    <name evidence="1" type="ORF">CBF31_02770</name>
</gene>
<comment type="caution">
    <text evidence="1">The sequence shown here is derived from an EMBL/GenBank/DDBJ whole genome shotgun (WGS) entry which is preliminary data.</text>
</comment>
<dbReference type="EMBL" id="NGJY01000001">
    <property type="protein sequence ID" value="RSU04961.1"/>
    <property type="molecule type" value="Genomic_DNA"/>
</dbReference>
<evidence type="ECO:0000313" key="1">
    <source>
        <dbReference type="EMBL" id="RSU04961.1"/>
    </source>
</evidence>
<protein>
    <recommendedName>
        <fullName evidence="3">Nucleoid-associated protein</fullName>
    </recommendedName>
</protein>
<dbReference type="GO" id="GO:0009295">
    <property type="term" value="C:nucleoid"/>
    <property type="evidence" value="ECO:0007669"/>
    <property type="project" value="InterPro"/>
</dbReference>
<dbReference type="Pfam" id="PF04245">
    <property type="entry name" value="NA37"/>
    <property type="match status" value="1"/>
</dbReference>
<name>A0A430ACL9_9ENTE</name>
<proteinExistence type="predicted"/>
<organism evidence="1 2">
    <name type="scientific">Vagococcus fessus</name>
    <dbReference type="NCBI Taxonomy" id="120370"/>
    <lineage>
        <taxon>Bacteria</taxon>
        <taxon>Bacillati</taxon>
        <taxon>Bacillota</taxon>
        <taxon>Bacilli</taxon>
        <taxon>Lactobacillales</taxon>
        <taxon>Enterococcaceae</taxon>
        <taxon>Vagococcus</taxon>
    </lineage>
</organism>
<keyword evidence="2" id="KW-1185">Reference proteome</keyword>
<reference evidence="1 2" key="1">
    <citation type="submission" date="2017-05" db="EMBL/GenBank/DDBJ databases">
        <title>Vagococcus spp. assemblies.</title>
        <authorList>
            <person name="Gulvik C.A."/>
        </authorList>
    </citation>
    <scope>NUCLEOTIDE SEQUENCE [LARGE SCALE GENOMIC DNA]</scope>
    <source>
        <strain evidence="1 2">CCUG 41755</strain>
    </source>
</reference>